<accession>A0A1B6EYJ3</accession>
<evidence type="ECO:0000313" key="2">
    <source>
        <dbReference type="EMBL" id="JAS42733.1"/>
    </source>
</evidence>
<sequence>AEARQICANNTEPTLTNIAKPHNNSTAEARQICVNNTEPTLTNIAKPHNNSIVEARQICVNDTESILTKVGERLLTVSPAFCKSNKTTTQFSKRPPMHAKLKPADQSL</sequence>
<feature type="non-terminal residue" evidence="2">
    <location>
        <position position="1"/>
    </location>
</feature>
<feature type="region of interest" description="Disordered" evidence="1">
    <location>
        <begin position="87"/>
        <end position="108"/>
    </location>
</feature>
<name>A0A1B6EYJ3_9HEMI</name>
<feature type="non-terminal residue" evidence="2">
    <location>
        <position position="108"/>
    </location>
</feature>
<organism evidence="2">
    <name type="scientific">Cuerna arida</name>
    <dbReference type="NCBI Taxonomy" id="1464854"/>
    <lineage>
        <taxon>Eukaryota</taxon>
        <taxon>Metazoa</taxon>
        <taxon>Ecdysozoa</taxon>
        <taxon>Arthropoda</taxon>
        <taxon>Hexapoda</taxon>
        <taxon>Insecta</taxon>
        <taxon>Pterygota</taxon>
        <taxon>Neoptera</taxon>
        <taxon>Paraneoptera</taxon>
        <taxon>Hemiptera</taxon>
        <taxon>Auchenorrhyncha</taxon>
        <taxon>Membracoidea</taxon>
        <taxon>Cicadellidae</taxon>
        <taxon>Cicadellinae</taxon>
        <taxon>Proconiini</taxon>
        <taxon>Cuerna</taxon>
    </lineage>
</organism>
<evidence type="ECO:0000256" key="1">
    <source>
        <dbReference type="SAM" id="MobiDB-lite"/>
    </source>
</evidence>
<dbReference type="AlphaFoldDB" id="A0A1B6EYJ3"/>
<protein>
    <submittedName>
        <fullName evidence="2">Uncharacterized protein</fullName>
    </submittedName>
</protein>
<dbReference type="EMBL" id="GECZ01027036">
    <property type="protein sequence ID" value="JAS42733.1"/>
    <property type="molecule type" value="Transcribed_RNA"/>
</dbReference>
<reference evidence="2" key="1">
    <citation type="submission" date="2015-11" db="EMBL/GenBank/DDBJ databases">
        <title>De novo transcriptome assembly of four potential Pierce s Disease insect vectors from Arizona vineyards.</title>
        <authorList>
            <person name="Tassone E.E."/>
        </authorList>
    </citation>
    <scope>NUCLEOTIDE SEQUENCE</scope>
</reference>
<proteinExistence type="predicted"/>
<gene>
    <name evidence="2" type="ORF">g.5612</name>
</gene>